<gene>
    <name evidence="4" type="ORF">G3R41_20840</name>
    <name evidence="3" type="ORF">GCU67_20125</name>
</gene>
<evidence type="ECO:0000313" key="6">
    <source>
        <dbReference type="Proteomes" id="UP000471152"/>
    </source>
</evidence>
<dbReference type="Pfam" id="PF01757">
    <property type="entry name" value="Acyl_transf_3"/>
    <property type="match status" value="1"/>
</dbReference>
<evidence type="ECO:0000256" key="1">
    <source>
        <dbReference type="SAM" id="Phobius"/>
    </source>
</evidence>
<dbReference type="GO" id="GO:0000271">
    <property type="term" value="P:polysaccharide biosynthetic process"/>
    <property type="evidence" value="ECO:0007669"/>
    <property type="project" value="TreeGrafter"/>
</dbReference>
<sequence>MRRGAFRRPDQGAADAAAAGGAPRLNSLTGLRAVAAFGVFLTHANENFFSGAQADRVVEVLFNPGFTGVSFFFVLSGFVLTWSHQPGDTPRAFYRRRFARVAPAYWVALLAGIVLTMVVQGGWRPLWVALPSFLGLQAWIPRADVYWAGNAVGWTLSCELFFYLVFPLAVRFLPTRRTFQALVASVLVLVTVGPGLVWSAVAEPPDYLQIFPVQRLPEFLLGMVVAAAIRSGWRPPISFGWSVVLAAAAYVTMSYLDHSYLAAAVPYGLVIACAVTRDLTGRGTLLGRRWPRRLGELSFAFYLVHQLVVRVVDRIAPEVGSGWWVAVGATLLSLAGAVGAAVLLYSRVEEPLERRLRKAPPRPDVRDATVRP</sequence>
<feature type="transmembrane region" description="Helical" evidence="1">
    <location>
        <begin position="322"/>
        <end position="345"/>
    </location>
</feature>
<dbReference type="Proteomes" id="UP000468828">
    <property type="component" value="Unassembled WGS sequence"/>
</dbReference>
<feature type="transmembrane region" description="Helical" evidence="1">
    <location>
        <begin position="236"/>
        <end position="253"/>
    </location>
</feature>
<keyword evidence="5" id="KW-1185">Reference proteome</keyword>
<dbReference type="InterPro" id="IPR050879">
    <property type="entry name" value="Acyltransferase_3"/>
</dbReference>
<dbReference type="RefSeq" id="WP_163613150.1">
    <property type="nucleotide sequence ID" value="NZ_JAAGWB010000067.1"/>
</dbReference>
<evidence type="ECO:0000313" key="4">
    <source>
        <dbReference type="EMBL" id="NEN53356.1"/>
    </source>
</evidence>
<feature type="transmembrane region" description="Helical" evidence="1">
    <location>
        <begin position="104"/>
        <end position="123"/>
    </location>
</feature>
<feature type="domain" description="Acyltransferase 3" evidence="2">
    <location>
        <begin position="26"/>
        <end position="339"/>
    </location>
</feature>
<name>A0A6P0HDZ8_9ACTN</name>
<dbReference type="GO" id="GO:0016020">
    <property type="term" value="C:membrane"/>
    <property type="evidence" value="ECO:0007669"/>
    <property type="project" value="TreeGrafter"/>
</dbReference>
<dbReference type="GO" id="GO:0016747">
    <property type="term" value="F:acyltransferase activity, transferring groups other than amino-acyl groups"/>
    <property type="evidence" value="ECO:0007669"/>
    <property type="project" value="InterPro"/>
</dbReference>
<dbReference type="EMBL" id="JAAGWH010000064">
    <property type="protein sequence ID" value="NEK96456.1"/>
    <property type="molecule type" value="Genomic_DNA"/>
</dbReference>
<evidence type="ECO:0000313" key="5">
    <source>
        <dbReference type="Proteomes" id="UP000468828"/>
    </source>
</evidence>
<keyword evidence="4" id="KW-0012">Acyltransferase</keyword>
<reference evidence="3 5" key="1">
    <citation type="submission" date="2020-01" db="EMBL/GenBank/DDBJ databases">
        <title>the WGS Modestobacter muralis CPCC 204518.</title>
        <authorList>
            <person name="Jiang Z."/>
        </authorList>
    </citation>
    <scope>NUCLEOTIDE SEQUENCE [LARGE SCALE GENOMIC DNA]</scope>
    <source>
        <strain evidence="3 5">DSM 100205</strain>
    </source>
</reference>
<dbReference type="Proteomes" id="UP000471152">
    <property type="component" value="Unassembled WGS sequence"/>
</dbReference>
<dbReference type="PANTHER" id="PTHR23028:SF53">
    <property type="entry name" value="ACYL_TRANSF_3 DOMAIN-CONTAINING PROTEIN"/>
    <property type="match status" value="1"/>
</dbReference>
<dbReference type="PANTHER" id="PTHR23028">
    <property type="entry name" value="ACETYLTRANSFERASE"/>
    <property type="match status" value="1"/>
</dbReference>
<accession>A0A6P0HDZ8</accession>
<organism evidence="4 6">
    <name type="scientific">Modestobacter muralis</name>
    <dbReference type="NCBI Taxonomy" id="1608614"/>
    <lineage>
        <taxon>Bacteria</taxon>
        <taxon>Bacillati</taxon>
        <taxon>Actinomycetota</taxon>
        <taxon>Actinomycetes</taxon>
        <taxon>Geodermatophilales</taxon>
        <taxon>Geodermatophilaceae</taxon>
        <taxon>Modestobacter</taxon>
    </lineage>
</organism>
<evidence type="ECO:0000259" key="2">
    <source>
        <dbReference type="Pfam" id="PF01757"/>
    </source>
</evidence>
<dbReference type="EMBL" id="JAAGWB010000067">
    <property type="protein sequence ID" value="NEN53356.1"/>
    <property type="molecule type" value="Genomic_DNA"/>
</dbReference>
<dbReference type="InterPro" id="IPR002656">
    <property type="entry name" value="Acyl_transf_3_dom"/>
</dbReference>
<dbReference type="AlphaFoldDB" id="A0A6P0HDZ8"/>
<keyword evidence="1" id="KW-1133">Transmembrane helix</keyword>
<protein>
    <submittedName>
        <fullName evidence="4">Acyltransferase</fullName>
    </submittedName>
</protein>
<keyword evidence="1" id="KW-0472">Membrane</keyword>
<proteinExistence type="predicted"/>
<feature type="transmembrane region" description="Helical" evidence="1">
    <location>
        <begin position="182"/>
        <end position="201"/>
    </location>
</feature>
<feature type="transmembrane region" description="Helical" evidence="1">
    <location>
        <begin position="151"/>
        <end position="170"/>
    </location>
</feature>
<comment type="caution">
    <text evidence="4">The sequence shown here is derived from an EMBL/GenBank/DDBJ whole genome shotgun (WGS) entry which is preliminary data.</text>
</comment>
<feature type="transmembrane region" description="Helical" evidence="1">
    <location>
        <begin position="207"/>
        <end position="229"/>
    </location>
</feature>
<keyword evidence="1" id="KW-0812">Transmembrane</keyword>
<reference evidence="4 6" key="2">
    <citation type="submission" date="2020-02" db="EMBL/GenBank/DDBJ databases">
        <title>The WGS of Modestobacter muralis DSM 100205.</title>
        <authorList>
            <person name="Jiang Z."/>
        </authorList>
    </citation>
    <scope>NUCLEOTIDE SEQUENCE [LARGE SCALE GENOMIC DNA]</scope>
    <source>
        <strain evidence="4 6">DSM 100205</strain>
    </source>
</reference>
<evidence type="ECO:0000313" key="3">
    <source>
        <dbReference type="EMBL" id="NEK96456.1"/>
    </source>
</evidence>
<feature type="transmembrane region" description="Helical" evidence="1">
    <location>
        <begin position="65"/>
        <end position="83"/>
    </location>
</feature>
<keyword evidence="4" id="KW-0808">Transferase</keyword>